<keyword evidence="3" id="KW-1185">Reference proteome</keyword>
<feature type="compositionally biased region" description="Pro residues" evidence="1">
    <location>
        <begin position="1"/>
        <end position="36"/>
    </location>
</feature>
<evidence type="ECO:0000313" key="3">
    <source>
        <dbReference type="Proteomes" id="UP001266305"/>
    </source>
</evidence>
<organism evidence="2 3">
    <name type="scientific">Saguinus oedipus</name>
    <name type="common">Cotton-top tamarin</name>
    <name type="synonym">Oedipomidas oedipus</name>
    <dbReference type="NCBI Taxonomy" id="9490"/>
    <lineage>
        <taxon>Eukaryota</taxon>
        <taxon>Metazoa</taxon>
        <taxon>Chordata</taxon>
        <taxon>Craniata</taxon>
        <taxon>Vertebrata</taxon>
        <taxon>Euteleostomi</taxon>
        <taxon>Mammalia</taxon>
        <taxon>Eutheria</taxon>
        <taxon>Euarchontoglires</taxon>
        <taxon>Primates</taxon>
        <taxon>Haplorrhini</taxon>
        <taxon>Platyrrhini</taxon>
        <taxon>Cebidae</taxon>
        <taxon>Callitrichinae</taxon>
        <taxon>Saguinus</taxon>
    </lineage>
</organism>
<feature type="compositionally biased region" description="Acidic residues" evidence="1">
    <location>
        <begin position="37"/>
        <end position="60"/>
    </location>
</feature>
<evidence type="ECO:0000256" key="1">
    <source>
        <dbReference type="SAM" id="MobiDB-lite"/>
    </source>
</evidence>
<gene>
    <name evidence="2" type="ORF">P7K49_010062</name>
</gene>
<dbReference type="EMBL" id="JASSZA010000005">
    <property type="protein sequence ID" value="KAK2110316.1"/>
    <property type="molecule type" value="Genomic_DNA"/>
</dbReference>
<evidence type="ECO:0000313" key="2">
    <source>
        <dbReference type="EMBL" id="KAK2110316.1"/>
    </source>
</evidence>
<proteinExistence type="predicted"/>
<feature type="region of interest" description="Disordered" evidence="1">
    <location>
        <begin position="1"/>
        <end position="133"/>
    </location>
</feature>
<protein>
    <submittedName>
        <fullName evidence="2">Uncharacterized protein</fullName>
    </submittedName>
</protein>
<reference evidence="2 3" key="1">
    <citation type="submission" date="2023-05" db="EMBL/GenBank/DDBJ databases">
        <title>B98-5 Cell Line De Novo Hybrid Assembly: An Optical Mapping Approach.</title>
        <authorList>
            <person name="Kananen K."/>
            <person name="Auerbach J.A."/>
            <person name="Kautto E."/>
            <person name="Blachly J.S."/>
        </authorList>
    </citation>
    <scope>NUCLEOTIDE SEQUENCE [LARGE SCALE GENOMIC DNA]</scope>
    <source>
        <strain evidence="2">B95-8</strain>
        <tissue evidence="2">Cell line</tissue>
    </source>
</reference>
<comment type="caution">
    <text evidence="2">The sequence shown here is derived from an EMBL/GenBank/DDBJ whole genome shotgun (WGS) entry which is preliminary data.</text>
</comment>
<accession>A0ABQ9VME4</accession>
<sequence length="235" mass="24037">MRAGPGPFPPPAPPPALPPLSVSLPPPARAPPPPSMDDPDCDSTWEEDEEDEDGEADDEAAGAGDADAGNDDEDAEEPRAARPSALQVRPRGAEETWGPQLPPPGCAEGTPSRRPRSPHPRPGTGPGRLSRCTCRSAGRPGLRWLLLLPPVIAAGNRALSQSGGPRVAELSCPGCGRLGSVCSSGSACDTPEHPAPFAFAPEHVREPCPESSGEAGWAGGQPGSVSQDVVTPSGL</sequence>
<dbReference type="Proteomes" id="UP001266305">
    <property type="component" value="Unassembled WGS sequence"/>
</dbReference>
<feature type="compositionally biased region" description="Polar residues" evidence="1">
    <location>
        <begin position="223"/>
        <end position="235"/>
    </location>
</feature>
<feature type="region of interest" description="Disordered" evidence="1">
    <location>
        <begin position="203"/>
        <end position="235"/>
    </location>
</feature>
<name>A0ABQ9VME4_SAGOE</name>